<organism evidence="2 3">
    <name type="scientific">Malus baccata</name>
    <name type="common">Siberian crab apple</name>
    <name type="synonym">Pyrus baccata</name>
    <dbReference type="NCBI Taxonomy" id="106549"/>
    <lineage>
        <taxon>Eukaryota</taxon>
        <taxon>Viridiplantae</taxon>
        <taxon>Streptophyta</taxon>
        <taxon>Embryophyta</taxon>
        <taxon>Tracheophyta</taxon>
        <taxon>Spermatophyta</taxon>
        <taxon>Magnoliopsida</taxon>
        <taxon>eudicotyledons</taxon>
        <taxon>Gunneridae</taxon>
        <taxon>Pentapetalae</taxon>
        <taxon>rosids</taxon>
        <taxon>fabids</taxon>
        <taxon>Rosales</taxon>
        <taxon>Rosaceae</taxon>
        <taxon>Amygdaloideae</taxon>
        <taxon>Maleae</taxon>
        <taxon>Malus</taxon>
    </lineage>
</organism>
<dbReference type="InterPro" id="IPR000626">
    <property type="entry name" value="Ubiquitin-like_dom"/>
</dbReference>
<dbReference type="EMBL" id="VIEB01000166">
    <property type="protein sequence ID" value="TQE02869.1"/>
    <property type="molecule type" value="Genomic_DNA"/>
</dbReference>
<name>A0A540MVU4_MALBA</name>
<comment type="caution">
    <text evidence="2">The sequence shown here is derived from an EMBL/GenBank/DDBJ whole genome shotgun (WGS) entry which is preliminary data.</text>
</comment>
<proteinExistence type="predicted"/>
<dbReference type="AlphaFoldDB" id="A0A540MVU4"/>
<dbReference type="PANTHER" id="PTHR13169">
    <property type="entry name" value="UBIQUITIN-LIKE PROTEIN 3 HCG-1 PROTEIN"/>
    <property type="match status" value="1"/>
</dbReference>
<dbReference type="InterPro" id="IPR029071">
    <property type="entry name" value="Ubiquitin-like_domsf"/>
</dbReference>
<reference evidence="2 3" key="1">
    <citation type="journal article" date="2019" name="G3 (Bethesda)">
        <title>Sequencing of a Wild Apple (Malus baccata) Genome Unravels the Differences Between Cultivated and Wild Apple Species Regarding Disease Resistance and Cold Tolerance.</title>
        <authorList>
            <person name="Chen X."/>
        </authorList>
    </citation>
    <scope>NUCLEOTIDE SEQUENCE [LARGE SCALE GENOMIC DNA]</scope>
    <source>
        <strain evidence="3">cv. Shandingzi</strain>
        <tissue evidence="2">Leaves</tissue>
    </source>
</reference>
<sequence length="147" mass="16225">MAAGQDLIELKFRLFDGTDIGPQKYSPSTTVQSLKEKILAQWPKEKENGPRTINDLKLINAGKILENNRTLADSRNPVGELPGSLITMHVVVRPPIADKKNALSEEFSSKLLVTSFVELLQSVIVFRVFSCVADGMQFKSQLPGGQK</sequence>
<dbReference type="InterPro" id="IPR040015">
    <property type="entry name" value="UBL3-like"/>
</dbReference>
<dbReference type="Proteomes" id="UP000315295">
    <property type="component" value="Unassembled WGS sequence"/>
</dbReference>
<evidence type="ECO:0000259" key="1">
    <source>
        <dbReference type="PROSITE" id="PS50053"/>
    </source>
</evidence>
<evidence type="ECO:0000313" key="2">
    <source>
        <dbReference type="EMBL" id="TQE02869.1"/>
    </source>
</evidence>
<keyword evidence="3" id="KW-1185">Reference proteome</keyword>
<dbReference type="PANTHER" id="PTHR13169:SF0">
    <property type="entry name" value="UBIQUITIN-LIKE PROTEIN 3"/>
    <property type="match status" value="1"/>
</dbReference>
<accession>A0A540MVU4</accession>
<dbReference type="Pfam" id="PF13881">
    <property type="entry name" value="Rad60-SLD_2"/>
    <property type="match status" value="1"/>
</dbReference>
<dbReference type="CDD" id="cd01814">
    <property type="entry name" value="Ubl_MUBs_plant"/>
    <property type="match status" value="1"/>
</dbReference>
<gene>
    <name evidence="2" type="ORF">C1H46_011528</name>
</gene>
<protein>
    <recommendedName>
        <fullName evidence="1">Ubiquitin-like domain-containing protein</fullName>
    </recommendedName>
</protein>
<dbReference type="InterPro" id="IPR039540">
    <property type="entry name" value="UBL3-like_ubiquitin_dom"/>
</dbReference>
<dbReference type="SUPFAM" id="SSF54236">
    <property type="entry name" value="Ubiquitin-like"/>
    <property type="match status" value="1"/>
</dbReference>
<feature type="domain" description="Ubiquitin-like" evidence="1">
    <location>
        <begin position="8"/>
        <end position="73"/>
    </location>
</feature>
<evidence type="ECO:0000313" key="3">
    <source>
        <dbReference type="Proteomes" id="UP000315295"/>
    </source>
</evidence>
<dbReference type="PROSITE" id="PS50053">
    <property type="entry name" value="UBIQUITIN_2"/>
    <property type="match status" value="1"/>
</dbReference>
<dbReference type="Gene3D" id="3.10.20.90">
    <property type="entry name" value="Phosphatidylinositol 3-kinase Catalytic Subunit, Chain A, domain 1"/>
    <property type="match status" value="1"/>
</dbReference>